<gene>
    <name evidence="1" type="ORF">FIL70_00965</name>
</gene>
<proteinExistence type="predicted"/>
<evidence type="ECO:0000313" key="1">
    <source>
        <dbReference type="EMBL" id="QDC36026.1"/>
    </source>
</evidence>
<evidence type="ECO:0008006" key="3">
    <source>
        <dbReference type="Google" id="ProtNLM"/>
    </source>
</evidence>
<dbReference type="Proteomes" id="UP000311469">
    <property type="component" value="Chromosome cSF1"/>
</dbReference>
<accession>A0A5B8CCS1</accession>
<dbReference type="KEGG" id="sufl:FIL70_00965"/>
<protein>
    <recommendedName>
        <fullName evidence="3">Ribbon-helix-helix protein CopG domain-containing protein</fullName>
    </recommendedName>
</protein>
<reference evidence="1 2" key="1">
    <citation type="submission" date="2019-06" db="EMBL/GenBank/DDBJ databases">
        <title>Genome organization and adaptive potential of archetypical organophosphate degarding Sphingobium fuliginis ATCC 27551.</title>
        <authorList>
            <person name="Sarwar A."/>
            <person name="Parthasarathy S."/>
            <person name="Singh C."/>
            <person name="Siddavattam D."/>
        </authorList>
    </citation>
    <scope>NUCLEOTIDE SEQUENCE [LARGE SCALE GENOMIC DNA]</scope>
    <source>
        <strain evidence="1 2">ATCC 27551</strain>
    </source>
</reference>
<dbReference type="AlphaFoldDB" id="A0A5B8CCS1"/>
<dbReference type="EMBL" id="CP041016">
    <property type="protein sequence ID" value="QDC36026.1"/>
    <property type="molecule type" value="Genomic_DNA"/>
</dbReference>
<organism evidence="1 2">
    <name type="scientific">Sphingobium fuliginis ATCC 27551</name>
    <dbReference type="NCBI Taxonomy" id="1208342"/>
    <lineage>
        <taxon>Bacteria</taxon>
        <taxon>Pseudomonadati</taxon>
        <taxon>Pseudomonadota</taxon>
        <taxon>Alphaproteobacteria</taxon>
        <taxon>Sphingomonadales</taxon>
        <taxon>Sphingomonadaceae</taxon>
        <taxon>Sphingobium</taxon>
    </lineage>
</organism>
<evidence type="ECO:0000313" key="2">
    <source>
        <dbReference type="Proteomes" id="UP000311469"/>
    </source>
</evidence>
<sequence length="62" mass="7079">MRGYDNNMGRPPLNLKSTNVRLPEGLGERIDKLVGRQRRAAFIRDVLEREVERLESDKGKAG</sequence>
<name>A0A5B8CCS1_SPHSA</name>
<dbReference type="RefSeq" id="WP_140041408.1">
    <property type="nucleotide sequence ID" value="NZ_CP041016.1"/>
</dbReference>